<evidence type="ECO:0008006" key="9">
    <source>
        <dbReference type="Google" id="ProtNLM"/>
    </source>
</evidence>
<dbReference type="GO" id="GO:0000428">
    <property type="term" value="C:DNA-directed RNA polymerase complex"/>
    <property type="evidence" value="ECO:0007669"/>
    <property type="project" value="UniProtKB-KW"/>
</dbReference>
<keyword evidence="3" id="KW-0240">DNA-directed RNA polymerase</keyword>
<evidence type="ECO:0000256" key="1">
    <source>
        <dbReference type="ARBA" id="ARBA00004604"/>
    </source>
</evidence>
<keyword evidence="4" id="KW-0804">Transcription</keyword>
<evidence type="ECO:0000256" key="6">
    <source>
        <dbReference type="SAM" id="MobiDB-lite"/>
    </source>
</evidence>
<gene>
    <name evidence="7" type="ORF">AMAG_12986</name>
</gene>
<dbReference type="VEuPathDB" id="FungiDB:AMAG_12986"/>
<keyword evidence="5" id="KW-0539">Nucleus</keyword>
<comment type="subcellular location">
    <subcellularLocation>
        <location evidence="1">Nucleus</location>
        <location evidence="1">Nucleolus</location>
    </subcellularLocation>
</comment>
<evidence type="ECO:0000256" key="5">
    <source>
        <dbReference type="ARBA" id="ARBA00023242"/>
    </source>
</evidence>
<dbReference type="EMBL" id="GG745356">
    <property type="protein sequence ID" value="KNE68322.1"/>
    <property type="molecule type" value="Genomic_DNA"/>
</dbReference>
<dbReference type="GO" id="GO:0006351">
    <property type="term" value="P:DNA-templated transcription"/>
    <property type="evidence" value="ECO:0007669"/>
    <property type="project" value="InterPro"/>
</dbReference>
<feature type="region of interest" description="Disordered" evidence="6">
    <location>
        <begin position="256"/>
        <end position="275"/>
    </location>
</feature>
<evidence type="ECO:0000313" key="8">
    <source>
        <dbReference type="Proteomes" id="UP000054350"/>
    </source>
</evidence>
<dbReference type="OrthoDB" id="532500at2759"/>
<dbReference type="Pfam" id="PF06870">
    <property type="entry name" value="RNA_pol_I_A49"/>
    <property type="match status" value="1"/>
</dbReference>
<organism evidence="7 8">
    <name type="scientific">Allomyces macrogynus (strain ATCC 38327)</name>
    <name type="common">Allomyces javanicus var. macrogynus</name>
    <dbReference type="NCBI Taxonomy" id="578462"/>
    <lineage>
        <taxon>Eukaryota</taxon>
        <taxon>Fungi</taxon>
        <taxon>Fungi incertae sedis</taxon>
        <taxon>Blastocladiomycota</taxon>
        <taxon>Blastocladiomycetes</taxon>
        <taxon>Blastocladiales</taxon>
        <taxon>Blastocladiaceae</taxon>
        <taxon>Allomyces</taxon>
    </lineage>
</organism>
<keyword evidence="8" id="KW-1185">Reference proteome</keyword>
<reference evidence="7 8" key="1">
    <citation type="submission" date="2009-11" db="EMBL/GenBank/DDBJ databases">
        <title>Annotation of Allomyces macrogynus ATCC 38327.</title>
        <authorList>
            <consortium name="The Broad Institute Genome Sequencing Platform"/>
            <person name="Russ C."/>
            <person name="Cuomo C."/>
            <person name="Burger G."/>
            <person name="Gray M.W."/>
            <person name="Holland P.W.H."/>
            <person name="King N."/>
            <person name="Lang F.B.F."/>
            <person name="Roger A.J."/>
            <person name="Ruiz-Trillo I."/>
            <person name="Young S.K."/>
            <person name="Zeng Q."/>
            <person name="Gargeya S."/>
            <person name="Fitzgerald M."/>
            <person name="Haas B."/>
            <person name="Abouelleil A."/>
            <person name="Alvarado L."/>
            <person name="Arachchi H.M."/>
            <person name="Berlin A."/>
            <person name="Chapman S.B."/>
            <person name="Gearin G."/>
            <person name="Goldberg J."/>
            <person name="Griggs A."/>
            <person name="Gujja S."/>
            <person name="Hansen M."/>
            <person name="Heiman D."/>
            <person name="Howarth C."/>
            <person name="Larimer J."/>
            <person name="Lui A."/>
            <person name="MacDonald P.J.P."/>
            <person name="McCowen C."/>
            <person name="Montmayeur A."/>
            <person name="Murphy C."/>
            <person name="Neiman D."/>
            <person name="Pearson M."/>
            <person name="Priest M."/>
            <person name="Roberts A."/>
            <person name="Saif S."/>
            <person name="Shea T."/>
            <person name="Sisk P."/>
            <person name="Stolte C."/>
            <person name="Sykes S."/>
            <person name="Wortman J."/>
            <person name="Nusbaum C."/>
            <person name="Birren B."/>
        </authorList>
    </citation>
    <scope>NUCLEOTIDE SEQUENCE [LARGE SCALE GENOMIC DNA]</scope>
    <source>
        <strain evidence="7 8">ATCC 38327</strain>
    </source>
</reference>
<dbReference type="InterPro" id="IPR009668">
    <property type="entry name" value="RNA_pol-assoc_fac_A49-like"/>
</dbReference>
<reference evidence="8" key="2">
    <citation type="submission" date="2009-11" db="EMBL/GenBank/DDBJ databases">
        <title>The Genome Sequence of Allomyces macrogynus strain ATCC 38327.</title>
        <authorList>
            <consortium name="The Broad Institute Genome Sequencing Platform"/>
            <person name="Russ C."/>
            <person name="Cuomo C."/>
            <person name="Shea T."/>
            <person name="Young S.K."/>
            <person name="Zeng Q."/>
            <person name="Koehrsen M."/>
            <person name="Haas B."/>
            <person name="Borodovsky M."/>
            <person name="Guigo R."/>
            <person name="Alvarado L."/>
            <person name="Berlin A."/>
            <person name="Borenstein D."/>
            <person name="Chen Z."/>
            <person name="Engels R."/>
            <person name="Freedman E."/>
            <person name="Gellesch M."/>
            <person name="Goldberg J."/>
            <person name="Griggs A."/>
            <person name="Gujja S."/>
            <person name="Heiman D."/>
            <person name="Hepburn T."/>
            <person name="Howarth C."/>
            <person name="Jen D."/>
            <person name="Larson L."/>
            <person name="Lewis B."/>
            <person name="Mehta T."/>
            <person name="Park D."/>
            <person name="Pearson M."/>
            <person name="Roberts A."/>
            <person name="Saif S."/>
            <person name="Shenoy N."/>
            <person name="Sisk P."/>
            <person name="Stolte C."/>
            <person name="Sykes S."/>
            <person name="Walk T."/>
            <person name="White J."/>
            <person name="Yandava C."/>
            <person name="Burger G."/>
            <person name="Gray M.W."/>
            <person name="Holland P.W.H."/>
            <person name="King N."/>
            <person name="Lang F.B.F."/>
            <person name="Roger A.J."/>
            <person name="Ruiz-Trillo I."/>
            <person name="Lander E."/>
            <person name="Nusbaum C."/>
        </authorList>
    </citation>
    <scope>NUCLEOTIDE SEQUENCE [LARGE SCALE GENOMIC DNA]</scope>
    <source>
        <strain evidence="8">ATCC 38327</strain>
    </source>
</reference>
<proteinExistence type="inferred from homology"/>
<evidence type="ECO:0000256" key="4">
    <source>
        <dbReference type="ARBA" id="ARBA00023163"/>
    </source>
</evidence>
<dbReference type="eggNOG" id="KOG4183">
    <property type="taxonomic scope" value="Eukaryota"/>
</dbReference>
<evidence type="ECO:0000313" key="7">
    <source>
        <dbReference type="EMBL" id="KNE68322.1"/>
    </source>
</evidence>
<dbReference type="Proteomes" id="UP000054350">
    <property type="component" value="Unassembled WGS sequence"/>
</dbReference>
<protein>
    <recommendedName>
        <fullName evidence="9">DNA-directed RNA polymerase I subunit RPA49</fullName>
    </recommendedName>
</protein>
<dbReference type="GO" id="GO:0005730">
    <property type="term" value="C:nucleolus"/>
    <property type="evidence" value="ECO:0007669"/>
    <property type="project" value="UniProtKB-SubCell"/>
</dbReference>
<dbReference type="PANTHER" id="PTHR14440">
    <property type="entry name" value="DNA-DIRECTED RNA POLYMERASE I SUBUNIT RPA49"/>
    <property type="match status" value="1"/>
</dbReference>
<evidence type="ECO:0000256" key="2">
    <source>
        <dbReference type="ARBA" id="ARBA00009430"/>
    </source>
</evidence>
<name>A0A0L0T0P3_ALLM3</name>
<accession>A0A0L0T0P3</accession>
<dbReference type="AlphaFoldDB" id="A0A0L0T0P3"/>
<evidence type="ECO:0000256" key="3">
    <source>
        <dbReference type="ARBA" id="ARBA00022478"/>
    </source>
</evidence>
<dbReference type="STRING" id="578462.A0A0L0T0P3"/>
<sequence length="505" mass="54414">MSSKTQQAILQAKASKAKARAAKAAKQGAAPEQAIDTSATPVLIPFNGALHAESDLADFSTPSAGSIAITFDFADVEENDDDARIAYRVHKNGLNLPDGREFTLCGVHKPKRGEHQYRAVVSDGEFVQLRADNYGESSEWMRVRAREAGYDEYLAVVRPGDKKATFVPAPAPLMLQQRVYGVDSTDAQRIDRSNYLDAKNQLGEVFGTKARRQQIRAIERNLVNTDSLDASSTALQAAVGDSDVAMAEAIAAEPIITDNLADPRPPHDTETDDPALAYPIDKLLPKSSRGALEAVAKKLAAAVKPNSDLAVVVTNVLEESVPDFIARGLLGTLRNVTPNVKPAAPVVLRMALFLYLHYLVKMLNAKDAQVRSHTDLSKYLKCPSNVAFDMTAQFCHQVAKPNGQTRATVSPQSKTKLACYAMVVALHLESFAVTLDDLIPLFNQSASQLAQVAQAVGATVASMSNTQMAALGLPAEHGKKYRRATLSTPLKLKDLSVQSGGKAKR</sequence>
<dbReference type="GO" id="GO:0003677">
    <property type="term" value="F:DNA binding"/>
    <property type="evidence" value="ECO:0007669"/>
    <property type="project" value="InterPro"/>
</dbReference>
<comment type="similarity">
    <text evidence="2">Belongs to the eukaryotic RPA49/POLR1E RNA polymerase subunit family.</text>
</comment>